<reference evidence="1" key="1">
    <citation type="submission" date="2020-10" db="EMBL/GenBank/DDBJ databases">
        <authorList>
            <person name="Castelo-Branco R."/>
            <person name="Eusebio N."/>
            <person name="Adriana R."/>
            <person name="Vieira A."/>
            <person name="Brugerolle De Fraissinette N."/>
            <person name="Rezende De Castro R."/>
            <person name="Schneider M.P."/>
            <person name="Vasconcelos V."/>
            <person name="Leao P.N."/>
        </authorList>
    </citation>
    <scope>NUCLEOTIDE SEQUENCE</scope>
    <source>
        <strain evidence="1">LEGE 11479</strain>
    </source>
</reference>
<dbReference type="EMBL" id="JADEXP010000093">
    <property type="protein sequence ID" value="MBE9067401.1"/>
    <property type="molecule type" value="Genomic_DNA"/>
</dbReference>
<gene>
    <name evidence="1" type="ORF">IQ260_12115</name>
</gene>
<keyword evidence="2" id="KW-1185">Reference proteome</keyword>
<evidence type="ECO:0000313" key="1">
    <source>
        <dbReference type="EMBL" id="MBE9067401.1"/>
    </source>
</evidence>
<organism evidence="1 2">
    <name type="scientific">Leptolyngbya cf. ectocarpi LEGE 11479</name>
    <dbReference type="NCBI Taxonomy" id="1828722"/>
    <lineage>
        <taxon>Bacteria</taxon>
        <taxon>Bacillati</taxon>
        <taxon>Cyanobacteriota</taxon>
        <taxon>Cyanophyceae</taxon>
        <taxon>Leptolyngbyales</taxon>
        <taxon>Leptolyngbyaceae</taxon>
        <taxon>Leptolyngbya group</taxon>
        <taxon>Leptolyngbya</taxon>
    </lineage>
</organism>
<dbReference type="RefSeq" id="WP_193993366.1">
    <property type="nucleotide sequence ID" value="NZ_JADEXP010000093.1"/>
</dbReference>
<name>A0A929F621_LEPEC</name>
<dbReference type="Proteomes" id="UP000615026">
    <property type="component" value="Unassembled WGS sequence"/>
</dbReference>
<sequence>MLNLLVVPVAAHGFPPELSSQSEACGGEVHGQIVGPTGACEGLPGLSS</sequence>
<dbReference type="AlphaFoldDB" id="A0A929F621"/>
<accession>A0A929F621</accession>
<protein>
    <submittedName>
        <fullName evidence="1">Uncharacterized protein</fullName>
    </submittedName>
</protein>
<comment type="caution">
    <text evidence="1">The sequence shown here is derived from an EMBL/GenBank/DDBJ whole genome shotgun (WGS) entry which is preliminary data.</text>
</comment>
<proteinExistence type="predicted"/>
<evidence type="ECO:0000313" key="2">
    <source>
        <dbReference type="Proteomes" id="UP000615026"/>
    </source>
</evidence>